<accession>A0A1D7SA18</accession>
<gene>
    <name evidence="2" type="ORF">RW03080701_152</name>
</gene>
<feature type="transmembrane region" description="Helical" evidence="1">
    <location>
        <begin position="16"/>
        <end position="33"/>
    </location>
</feature>
<protein>
    <submittedName>
        <fullName evidence="2">Uncharacterized protein</fullName>
    </submittedName>
</protein>
<reference evidence="2 3" key="1">
    <citation type="journal article" date="2016" name="Environ. Microbiol.">
        <title>Genomic diversification of marine cyanophages into stable ecotypes.</title>
        <authorList>
            <person name="Marston M.F."/>
            <person name="Martiny J.B."/>
        </authorList>
    </citation>
    <scope>NUCLEOTIDE SEQUENCE [LARGE SCALE GENOMIC DNA]</scope>
    <source>
        <strain evidence="2">RW_03_0807_WH8101</strain>
    </source>
</reference>
<sequence length="37" mass="4257">MTTTRRKGDKDAEGKFFLYVAFHSVFTAIANLFKDDD</sequence>
<name>A0A1D7SA18_9CAUD</name>
<keyword evidence="1" id="KW-0812">Transmembrane</keyword>
<evidence type="ECO:0000313" key="2">
    <source>
        <dbReference type="EMBL" id="AOO10521.1"/>
    </source>
</evidence>
<keyword evidence="1" id="KW-0472">Membrane</keyword>
<evidence type="ECO:0000313" key="3">
    <source>
        <dbReference type="Proteomes" id="UP000224174"/>
    </source>
</evidence>
<keyword evidence="1" id="KW-1133">Transmembrane helix</keyword>
<evidence type="ECO:0000256" key="1">
    <source>
        <dbReference type="SAM" id="Phobius"/>
    </source>
</evidence>
<organism evidence="2 3">
    <name type="scientific">Synechococcus phage S-RIM8</name>
    <dbReference type="NCBI Taxonomy" id="756278"/>
    <lineage>
        <taxon>Viruses</taxon>
        <taxon>Duplodnaviria</taxon>
        <taxon>Heunggongvirae</taxon>
        <taxon>Uroviricota</taxon>
        <taxon>Caudoviricetes</taxon>
        <taxon>Pantevenvirales</taxon>
        <taxon>Kyanoviridae</taxon>
        <taxon>Neptunevirus</taxon>
        <taxon>Neptunevirus srim18</taxon>
    </lineage>
</organism>
<dbReference type="EMBL" id="KX349286">
    <property type="protein sequence ID" value="AOO10521.1"/>
    <property type="molecule type" value="Genomic_DNA"/>
</dbReference>
<proteinExistence type="predicted"/>
<dbReference type="Proteomes" id="UP000224174">
    <property type="component" value="Segment"/>
</dbReference>